<dbReference type="FunFam" id="1.10.287.370:FF:000001">
    <property type="entry name" value="Prefoldin subunit 3"/>
    <property type="match status" value="1"/>
</dbReference>
<evidence type="ECO:0000256" key="2">
    <source>
        <dbReference type="ARBA" id="ARBA00023186"/>
    </source>
</evidence>
<dbReference type="PANTHER" id="PTHR12409">
    <property type="entry name" value="PREFOLDIN SUBUNIT 3"/>
    <property type="match status" value="1"/>
</dbReference>
<dbReference type="GO" id="GO:0007021">
    <property type="term" value="P:tubulin complex assembly"/>
    <property type="evidence" value="ECO:0007669"/>
    <property type="project" value="TreeGrafter"/>
</dbReference>
<evidence type="ECO:0000313" key="5">
    <source>
        <dbReference type="EMBL" id="GBN07745.1"/>
    </source>
</evidence>
<dbReference type="InterPro" id="IPR009053">
    <property type="entry name" value="Prefoldin"/>
</dbReference>
<dbReference type="GO" id="GO:0005737">
    <property type="term" value="C:cytoplasm"/>
    <property type="evidence" value="ECO:0007669"/>
    <property type="project" value="TreeGrafter"/>
</dbReference>
<gene>
    <name evidence="5" type="primary">VBP1</name>
    <name evidence="5" type="ORF">AVEN_57874_1</name>
</gene>
<comment type="subunit">
    <text evidence="3">Heterohexamer of two PFD-alpha type and four PFD-beta type subunits.</text>
</comment>
<sequence>MTTTNDSNKSDGMKNSLGIPSAIFLEDVDNFMRQEENQENAEVVLRRLDEQHSKYKFMEMNLFRKKRTLKRQIPDIKTSLDMLKLLKAKQDSEDTVDTQFMLCDDLYVKAKVPPTNKVGLWLGANVMLEYTLQDAEALLSKNLQTATKNLNQLENDLDFLRDQLTTTEVNMARVYNWDVKRRSAEKERSAPTL</sequence>
<dbReference type="GO" id="GO:0016272">
    <property type="term" value="C:prefoldin complex"/>
    <property type="evidence" value="ECO:0007669"/>
    <property type="project" value="UniProtKB-UniRule"/>
</dbReference>
<keyword evidence="2 3" id="KW-0143">Chaperone</keyword>
<proteinExistence type="inferred from homology"/>
<dbReference type="InterPro" id="IPR016655">
    <property type="entry name" value="PFD3"/>
</dbReference>
<dbReference type="InterPro" id="IPR004127">
    <property type="entry name" value="Prefoldin_subunit_alpha"/>
</dbReference>
<dbReference type="Pfam" id="PF02996">
    <property type="entry name" value="Prefoldin"/>
    <property type="match status" value="1"/>
</dbReference>
<dbReference type="CDD" id="cd23156">
    <property type="entry name" value="Prefoldin_3"/>
    <property type="match status" value="1"/>
</dbReference>
<comment type="caution">
    <text evidence="5">The sequence shown here is derived from an EMBL/GenBank/DDBJ whole genome shotgun (WGS) entry which is preliminary data.</text>
</comment>
<evidence type="ECO:0000256" key="3">
    <source>
        <dbReference type="PIRNR" id="PIRNR016396"/>
    </source>
</evidence>
<feature type="coiled-coil region" evidence="4">
    <location>
        <begin position="136"/>
        <end position="170"/>
    </location>
</feature>
<dbReference type="EMBL" id="BGPR01005185">
    <property type="protein sequence ID" value="GBN07745.1"/>
    <property type="molecule type" value="Genomic_DNA"/>
</dbReference>
<organism evidence="5 6">
    <name type="scientific">Araneus ventricosus</name>
    <name type="common">Orbweaver spider</name>
    <name type="synonym">Epeira ventricosa</name>
    <dbReference type="NCBI Taxonomy" id="182803"/>
    <lineage>
        <taxon>Eukaryota</taxon>
        <taxon>Metazoa</taxon>
        <taxon>Ecdysozoa</taxon>
        <taxon>Arthropoda</taxon>
        <taxon>Chelicerata</taxon>
        <taxon>Arachnida</taxon>
        <taxon>Araneae</taxon>
        <taxon>Araneomorphae</taxon>
        <taxon>Entelegynae</taxon>
        <taxon>Araneoidea</taxon>
        <taxon>Araneidae</taxon>
        <taxon>Araneus</taxon>
    </lineage>
</organism>
<comment type="similarity">
    <text evidence="1 3">Belongs to the prefoldin subunit alpha family.</text>
</comment>
<accession>A0A4Y2KZK1</accession>
<evidence type="ECO:0000256" key="4">
    <source>
        <dbReference type="SAM" id="Coils"/>
    </source>
</evidence>
<protein>
    <recommendedName>
        <fullName evidence="3">Prefoldin subunit 3</fullName>
    </recommendedName>
</protein>
<evidence type="ECO:0000313" key="6">
    <source>
        <dbReference type="Proteomes" id="UP000499080"/>
    </source>
</evidence>
<dbReference type="GO" id="GO:0015631">
    <property type="term" value="F:tubulin binding"/>
    <property type="evidence" value="ECO:0007669"/>
    <property type="project" value="TreeGrafter"/>
</dbReference>
<reference evidence="5 6" key="1">
    <citation type="journal article" date="2019" name="Sci. Rep.">
        <title>Orb-weaving spider Araneus ventricosus genome elucidates the spidroin gene catalogue.</title>
        <authorList>
            <person name="Kono N."/>
            <person name="Nakamura H."/>
            <person name="Ohtoshi R."/>
            <person name="Moran D.A.P."/>
            <person name="Shinohara A."/>
            <person name="Yoshida Y."/>
            <person name="Fujiwara M."/>
            <person name="Mori M."/>
            <person name="Tomita M."/>
            <person name="Arakawa K."/>
        </authorList>
    </citation>
    <scope>NUCLEOTIDE SEQUENCE [LARGE SCALE GENOMIC DNA]</scope>
</reference>
<dbReference type="Gene3D" id="1.10.287.370">
    <property type="match status" value="1"/>
</dbReference>
<dbReference type="AlphaFoldDB" id="A0A4Y2KZK1"/>
<name>A0A4Y2KZK1_ARAVE</name>
<dbReference type="OrthoDB" id="6375174at2759"/>
<dbReference type="SUPFAM" id="SSF46579">
    <property type="entry name" value="Prefoldin"/>
    <property type="match status" value="1"/>
</dbReference>
<comment type="function">
    <text evidence="3">Binds specifically to cytosolic chaperonin (c-CPN) and transfers target proteins to it. Binds to nascent polypeptide chain and promotes folding in an environment in which there are many competing pathways for nonnative proteins.</text>
</comment>
<dbReference type="PANTHER" id="PTHR12409:SF0">
    <property type="entry name" value="PREFOLDIN SUBUNIT 3"/>
    <property type="match status" value="1"/>
</dbReference>
<dbReference type="Proteomes" id="UP000499080">
    <property type="component" value="Unassembled WGS sequence"/>
</dbReference>
<keyword evidence="6" id="KW-1185">Reference proteome</keyword>
<dbReference type="GO" id="GO:0006457">
    <property type="term" value="P:protein folding"/>
    <property type="evidence" value="ECO:0007669"/>
    <property type="project" value="UniProtKB-UniRule"/>
</dbReference>
<evidence type="ECO:0000256" key="1">
    <source>
        <dbReference type="ARBA" id="ARBA00010048"/>
    </source>
</evidence>
<dbReference type="GO" id="GO:0007017">
    <property type="term" value="P:microtubule-based process"/>
    <property type="evidence" value="ECO:0007669"/>
    <property type="project" value="TreeGrafter"/>
</dbReference>
<dbReference type="PIRSF" id="PIRSF016396">
    <property type="entry name" value="Prefoldin_subunit_3"/>
    <property type="match status" value="1"/>
</dbReference>
<keyword evidence="4" id="KW-0175">Coiled coil</keyword>